<dbReference type="SUPFAM" id="SSF56349">
    <property type="entry name" value="DNA breaking-rejoining enzymes"/>
    <property type="match status" value="1"/>
</dbReference>
<evidence type="ECO:0000313" key="2">
    <source>
        <dbReference type="EMBL" id="SNX44074.1"/>
    </source>
</evidence>
<name>A0A240E5P0_9GAMM</name>
<dbReference type="Gene3D" id="1.10.443.10">
    <property type="entry name" value="Intergrase catalytic core"/>
    <property type="match status" value="1"/>
</dbReference>
<organism evidence="2 3">
    <name type="scientific">Acinetobacter puyangensis</name>
    <dbReference type="NCBI Taxonomy" id="1096779"/>
    <lineage>
        <taxon>Bacteria</taxon>
        <taxon>Pseudomonadati</taxon>
        <taxon>Pseudomonadota</taxon>
        <taxon>Gammaproteobacteria</taxon>
        <taxon>Moraxellales</taxon>
        <taxon>Moraxellaceae</taxon>
        <taxon>Acinetobacter</taxon>
    </lineage>
</organism>
<dbReference type="EMBL" id="OANT01000002">
    <property type="protein sequence ID" value="SNX44074.1"/>
    <property type="molecule type" value="Genomic_DNA"/>
</dbReference>
<sequence length="67" mass="7514">MKSNTHATVCLMNGLNLVYVAAQLGHSLVMLMKRYAGWINSDKNKEEIAKLSKANTHPFQNGKLRIN</sequence>
<evidence type="ECO:0000313" key="3">
    <source>
        <dbReference type="Proteomes" id="UP000219042"/>
    </source>
</evidence>
<keyword evidence="3" id="KW-1185">Reference proteome</keyword>
<dbReference type="InterPro" id="IPR011010">
    <property type="entry name" value="DNA_brk_join_enz"/>
</dbReference>
<dbReference type="GO" id="GO:0003677">
    <property type="term" value="F:DNA binding"/>
    <property type="evidence" value="ECO:0007669"/>
    <property type="project" value="InterPro"/>
</dbReference>
<dbReference type="GO" id="GO:0015074">
    <property type="term" value="P:DNA integration"/>
    <property type="evidence" value="ECO:0007669"/>
    <property type="project" value="InterPro"/>
</dbReference>
<dbReference type="Proteomes" id="UP000219042">
    <property type="component" value="Unassembled WGS sequence"/>
</dbReference>
<reference evidence="3" key="1">
    <citation type="submission" date="2016-09" db="EMBL/GenBank/DDBJ databases">
        <authorList>
            <person name="Varghese N."/>
            <person name="Submissions S."/>
        </authorList>
    </citation>
    <scope>NUCLEOTIDE SEQUENCE [LARGE SCALE GENOMIC DNA]</scope>
    <source>
        <strain evidence="3">ANC 4466</strain>
    </source>
</reference>
<dbReference type="GO" id="GO:0006310">
    <property type="term" value="P:DNA recombination"/>
    <property type="evidence" value="ECO:0007669"/>
    <property type="project" value="UniProtKB-KW"/>
</dbReference>
<keyword evidence="1" id="KW-0233">DNA recombination</keyword>
<dbReference type="InterPro" id="IPR013762">
    <property type="entry name" value="Integrase-like_cat_sf"/>
</dbReference>
<proteinExistence type="predicted"/>
<gene>
    <name evidence="2" type="ORF">SAMN05421731_102233</name>
</gene>
<dbReference type="AlphaFoldDB" id="A0A240E5P0"/>
<protein>
    <submittedName>
        <fullName evidence="2">Integrase</fullName>
    </submittedName>
</protein>
<accession>A0A240E5P0</accession>
<evidence type="ECO:0000256" key="1">
    <source>
        <dbReference type="ARBA" id="ARBA00023172"/>
    </source>
</evidence>